<organism evidence="1 2">
    <name type="scientific">Aspergillus piperis CBS 112811</name>
    <dbReference type="NCBI Taxonomy" id="1448313"/>
    <lineage>
        <taxon>Eukaryota</taxon>
        <taxon>Fungi</taxon>
        <taxon>Dikarya</taxon>
        <taxon>Ascomycota</taxon>
        <taxon>Pezizomycotina</taxon>
        <taxon>Eurotiomycetes</taxon>
        <taxon>Eurotiomycetidae</taxon>
        <taxon>Eurotiales</taxon>
        <taxon>Aspergillaceae</taxon>
        <taxon>Aspergillus</taxon>
        <taxon>Aspergillus subgen. Circumdati</taxon>
    </lineage>
</organism>
<protein>
    <submittedName>
        <fullName evidence="1">Uncharacterized protein</fullName>
    </submittedName>
</protein>
<dbReference type="RefSeq" id="XP_025512831.1">
    <property type="nucleotide sequence ID" value="XM_025665746.1"/>
</dbReference>
<proteinExistence type="predicted"/>
<evidence type="ECO:0000313" key="2">
    <source>
        <dbReference type="Proteomes" id="UP000249526"/>
    </source>
</evidence>
<dbReference type="GeneID" id="37169148"/>
<evidence type="ECO:0000313" key="1">
    <source>
        <dbReference type="EMBL" id="RAH54909.1"/>
    </source>
</evidence>
<dbReference type="AlphaFoldDB" id="A0A8G1QWE9"/>
<accession>A0A8G1QWE9</accession>
<sequence length="72" mass="8124">MGRKLEISPGRHHRMNKHLHCGGFLAKTADAQSQTKPSPHHHVGRRIILNAASSTSTRRSIRVFLTLREPVH</sequence>
<keyword evidence="2" id="KW-1185">Reference proteome</keyword>
<dbReference type="EMBL" id="KZ825070">
    <property type="protein sequence ID" value="RAH54909.1"/>
    <property type="molecule type" value="Genomic_DNA"/>
</dbReference>
<name>A0A8G1QWE9_9EURO</name>
<reference evidence="1 2" key="1">
    <citation type="submission" date="2018-02" db="EMBL/GenBank/DDBJ databases">
        <title>The genomes of Aspergillus section Nigri reveals drivers in fungal speciation.</title>
        <authorList>
            <consortium name="DOE Joint Genome Institute"/>
            <person name="Vesth T.C."/>
            <person name="Nybo J."/>
            <person name="Theobald S."/>
            <person name="Brandl J."/>
            <person name="Frisvad J.C."/>
            <person name="Nielsen K.F."/>
            <person name="Lyhne E.K."/>
            <person name="Kogle M.E."/>
            <person name="Kuo A."/>
            <person name="Riley R."/>
            <person name="Clum A."/>
            <person name="Nolan M."/>
            <person name="Lipzen A."/>
            <person name="Salamov A."/>
            <person name="Henrissat B."/>
            <person name="Wiebenga A."/>
            <person name="De vries R.P."/>
            <person name="Grigoriev I.V."/>
            <person name="Mortensen U.H."/>
            <person name="Andersen M.R."/>
            <person name="Baker S.E."/>
        </authorList>
    </citation>
    <scope>NUCLEOTIDE SEQUENCE [LARGE SCALE GENOMIC DNA]</scope>
    <source>
        <strain evidence="1 2">CBS 112811</strain>
    </source>
</reference>
<dbReference type="Proteomes" id="UP000249526">
    <property type="component" value="Unassembled WGS sequence"/>
</dbReference>
<gene>
    <name evidence="1" type="ORF">BO85DRAFT_86844</name>
</gene>